<evidence type="ECO:0000313" key="2">
    <source>
        <dbReference type="EMBL" id="HHQ80032.1"/>
    </source>
</evidence>
<organism evidence="2">
    <name type="scientific">Fervidicoccus fontis</name>
    <dbReference type="NCBI Taxonomy" id="683846"/>
    <lineage>
        <taxon>Archaea</taxon>
        <taxon>Thermoproteota</taxon>
        <taxon>Thermoprotei</taxon>
        <taxon>Fervidicoccales</taxon>
        <taxon>Fervidicoccaceae</taxon>
        <taxon>Fervidicoccus</taxon>
    </lineage>
</organism>
<keyword evidence="1" id="KW-0812">Transmembrane</keyword>
<comment type="caution">
    <text evidence="2">The sequence shown here is derived from an EMBL/GenBank/DDBJ whole genome shotgun (WGS) entry which is preliminary data.</text>
</comment>
<protein>
    <submittedName>
        <fullName evidence="2">Uncharacterized protein</fullName>
    </submittedName>
</protein>
<keyword evidence="1" id="KW-0472">Membrane</keyword>
<reference evidence="2" key="1">
    <citation type="journal article" date="2020" name="mSystems">
        <title>Genome- and Community-Level Interaction Insights into Carbon Utilization and Element Cycling Functions of Hydrothermarchaeota in Hydrothermal Sediment.</title>
        <authorList>
            <person name="Zhou Z."/>
            <person name="Liu Y."/>
            <person name="Xu W."/>
            <person name="Pan J."/>
            <person name="Luo Z.H."/>
            <person name="Li M."/>
        </authorList>
    </citation>
    <scope>NUCLEOTIDE SEQUENCE [LARGE SCALE GENOMIC DNA]</scope>
    <source>
        <strain evidence="2">SpSt-1116</strain>
    </source>
</reference>
<feature type="transmembrane region" description="Helical" evidence="1">
    <location>
        <begin position="55"/>
        <end position="72"/>
    </location>
</feature>
<evidence type="ECO:0000256" key="1">
    <source>
        <dbReference type="SAM" id="Phobius"/>
    </source>
</evidence>
<gene>
    <name evidence="2" type="ORF">ENM78_00995</name>
</gene>
<sequence length="107" mass="11599">MSRERLATGIAALWIVLVVLVSSTSFLGEYGGLALYLLVGIGVLLLGYMAGLEPIVQLALLLYLALSSFLLAKTGPPENIREPYMLILCTPMLVCAAYSWIKRPKAN</sequence>
<name>A0A7J3ZJH9_9CREN</name>
<feature type="transmembrane region" description="Helical" evidence="1">
    <location>
        <begin position="33"/>
        <end position="50"/>
    </location>
</feature>
<keyword evidence="1" id="KW-1133">Transmembrane helix</keyword>
<proteinExistence type="predicted"/>
<accession>A0A7J3ZJH9</accession>
<dbReference type="AlphaFoldDB" id="A0A7J3ZJH9"/>
<feature type="transmembrane region" description="Helical" evidence="1">
    <location>
        <begin position="84"/>
        <end position="101"/>
    </location>
</feature>
<dbReference type="EMBL" id="DRZC01000016">
    <property type="protein sequence ID" value="HHQ80032.1"/>
    <property type="molecule type" value="Genomic_DNA"/>
</dbReference>